<dbReference type="HOGENOM" id="CLU_061989_0_0_10"/>
<sequence>MYLLLSPAKTLDFSPTAISQFTEADFLTQSAELIDILADYGPEDIAHLMKISDKLAELNHQRFADWQPPKELPPGKQALLAFRGDVYKGLQADDFGAEELAFAQEHLGILSGLYGLLRPLDLILPYRLEMKTKLPNPKGKNLYAFWGEQLTKAVNERAQGPIVNLASKEYFSALQPKALEQPLYQIDFKEVNAEGKARIIAVHAKKARGLMARYIIQEQLEKIEDLKGFAEANYAFDEERSSEFHWVFSR</sequence>
<reference evidence="2 3" key="1">
    <citation type="journal article" date="2012" name="Stand. Genomic Sci.">
        <title>Complete genome sequencing and analysis of Saprospira grandis str. Lewin, a predatory marine bacterium.</title>
        <authorList>
            <person name="Saw J.H."/>
            <person name="Yuryev A."/>
            <person name="Kanbe M."/>
            <person name="Hou S."/>
            <person name="Young A.G."/>
            <person name="Aizawa S."/>
            <person name="Alam M."/>
        </authorList>
    </citation>
    <scope>NUCLEOTIDE SEQUENCE [LARGE SCALE GENOMIC DNA]</scope>
    <source>
        <strain evidence="2 3">Lewin</strain>
    </source>
</reference>
<evidence type="ECO:0000256" key="1">
    <source>
        <dbReference type="HAMAP-Rule" id="MF_00652"/>
    </source>
</evidence>
<name>H6L6U9_SAPGL</name>
<dbReference type="Pfam" id="PF03883">
    <property type="entry name" value="H2O2_YaaD"/>
    <property type="match status" value="1"/>
</dbReference>
<evidence type="ECO:0000313" key="3">
    <source>
        <dbReference type="Proteomes" id="UP000007519"/>
    </source>
</evidence>
<dbReference type="EMBL" id="CP002831">
    <property type="protein sequence ID" value="AFC26379.1"/>
    <property type="molecule type" value="Genomic_DNA"/>
</dbReference>
<proteinExistence type="inferred from homology"/>
<dbReference type="STRING" id="984262.SGRA_3658"/>
<dbReference type="KEGG" id="sgn:SGRA_3658"/>
<dbReference type="GO" id="GO:0033194">
    <property type="term" value="P:response to hydroperoxide"/>
    <property type="evidence" value="ECO:0007669"/>
    <property type="project" value="TreeGrafter"/>
</dbReference>
<comment type="similarity">
    <text evidence="1">Belongs to the UPF0246 family.</text>
</comment>
<dbReference type="AlphaFoldDB" id="H6L6U9"/>
<dbReference type="RefSeq" id="WP_015693969.1">
    <property type="nucleotide sequence ID" value="NC_016940.1"/>
</dbReference>
<dbReference type="GO" id="GO:0005829">
    <property type="term" value="C:cytosol"/>
    <property type="evidence" value="ECO:0007669"/>
    <property type="project" value="TreeGrafter"/>
</dbReference>
<dbReference type="PANTHER" id="PTHR30283">
    <property type="entry name" value="PEROXIDE STRESS RESPONSE PROTEIN YAAA"/>
    <property type="match status" value="1"/>
</dbReference>
<dbReference type="HAMAP" id="MF_00652">
    <property type="entry name" value="UPF0246"/>
    <property type="match status" value="1"/>
</dbReference>
<dbReference type="InterPro" id="IPR005583">
    <property type="entry name" value="YaaA"/>
</dbReference>
<dbReference type="Proteomes" id="UP000007519">
    <property type="component" value="Chromosome"/>
</dbReference>
<organism evidence="2 3">
    <name type="scientific">Saprospira grandis (strain Lewin)</name>
    <dbReference type="NCBI Taxonomy" id="984262"/>
    <lineage>
        <taxon>Bacteria</taxon>
        <taxon>Pseudomonadati</taxon>
        <taxon>Bacteroidota</taxon>
        <taxon>Saprospiria</taxon>
        <taxon>Saprospirales</taxon>
        <taxon>Saprospiraceae</taxon>
        <taxon>Saprospira</taxon>
    </lineage>
</organism>
<dbReference type="OrthoDB" id="9777133at2"/>
<dbReference type="PANTHER" id="PTHR30283:SF4">
    <property type="entry name" value="PEROXIDE STRESS RESISTANCE PROTEIN YAAA"/>
    <property type="match status" value="1"/>
</dbReference>
<keyword evidence="3" id="KW-1185">Reference proteome</keyword>
<accession>H6L6U9</accession>
<evidence type="ECO:0000313" key="2">
    <source>
        <dbReference type="EMBL" id="AFC26379.1"/>
    </source>
</evidence>
<gene>
    <name evidence="2" type="ordered locus">SGRA_3658</name>
</gene>
<dbReference type="eggNOG" id="COG3022">
    <property type="taxonomic scope" value="Bacteria"/>
</dbReference>
<protein>
    <recommendedName>
        <fullName evidence="1">UPF0246 protein SGRA_3658</fullName>
    </recommendedName>
</protein>
<dbReference type="NCBIfam" id="NF002542">
    <property type="entry name" value="PRK02101.1-3"/>
    <property type="match status" value="1"/>
</dbReference>